<feature type="transmembrane region" description="Helical" evidence="10">
    <location>
        <begin position="125"/>
        <end position="149"/>
    </location>
</feature>
<feature type="transmembrane region" description="Helical" evidence="10">
    <location>
        <begin position="377"/>
        <end position="398"/>
    </location>
</feature>
<dbReference type="Pfam" id="PF03023">
    <property type="entry name" value="MurJ"/>
    <property type="match status" value="1"/>
</dbReference>
<keyword evidence="2 10" id="KW-1003">Cell membrane</keyword>
<feature type="transmembrane region" description="Helical" evidence="10">
    <location>
        <begin position="30"/>
        <end position="52"/>
    </location>
</feature>
<dbReference type="AlphaFoldDB" id="A0A0B0EH30"/>
<dbReference type="InterPro" id="IPR004268">
    <property type="entry name" value="MurJ"/>
</dbReference>
<keyword evidence="3 10" id="KW-0812">Transmembrane</keyword>
<feature type="transmembrane region" description="Helical" evidence="10">
    <location>
        <begin position="189"/>
        <end position="211"/>
    </location>
</feature>
<feature type="transmembrane region" description="Helical" evidence="10">
    <location>
        <begin position="88"/>
        <end position="113"/>
    </location>
</feature>
<dbReference type="Proteomes" id="UP000030652">
    <property type="component" value="Unassembled WGS sequence"/>
</dbReference>
<feature type="transmembrane region" description="Helical" evidence="10">
    <location>
        <begin position="156"/>
        <end position="177"/>
    </location>
</feature>
<evidence type="ECO:0000256" key="10">
    <source>
        <dbReference type="HAMAP-Rule" id="MF_02078"/>
    </source>
</evidence>
<dbReference type="GO" id="GO:0005886">
    <property type="term" value="C:plasma membrane"/>
    <property type="evidence" value="ECO:0007669"/>
    <property type="project" value="UniProtKB-SubCell"/>
</dbReference>
<evidence type="ECO:0000256" key="3">
    <source>
        <dbReference type="ARBA" id="ARBA00022692"/>
    </source>
</evidence>
<evidence type="ECO:0000256" key="5">
    <source>
        <dbReference type="ARBA" id="ARBA00022984"/>
    </source>
</evidence>
<evidence type="ECO:0000256" key="2">
    <source>
        <dbReference type="ARBA" id="ARBA00022475"/>
    </source>
</evidence>
<gene>
    <name evidence="10" type="primary">murJ</name>
    <name evidence="12" type="ORF">SCABRO_01931</name>
</gene>
<comment type="caution">
    <text evidence="12">The sequence shown here is derived from an EMBL/GenBank/DDBJ whole genome shotgun (WGS) entry which is preliminary data.</text>
</comment>
<sequence>MPEKKSFLKSAKTVSLCTLLSRILGLVRDILCASFFGASLAWDAFVVAFKIPNLFRRLFGEGALSAAFIPVFTEYLETKGKKDAWELVNVTGTLLFIILGSLVVLAEISFSIIPTVISLNSKWELVLNLLLITFPYVMFICMVAFAMAVLNSLKHFLMPALAPVALNACWILGVLFLTPAFGDTLETKIFGVAAVILIGGMIQLAIQVPVLRKEGITFWPSLHFSHPGLKRIMALMLPIIFGLAVVQINVLMDSFIAIAFAKPPDGAEHFTLAGITIPYPLKTGAASVLYYGDRLIQFPLGVFGIAMATAVFPYFSTYAARKDWANFTNTFNQAIRVILFIGIPASAGLILLRRPLVELFYERNAFTPESTDRTSNVILFYAIGVWAYSTSHVIIRAFYSVQDTKTPVKVGAGMVGLNLILNLTLIWFLREGGLALATAISATIQIITLFILLHKKLNITGHKHIITSAIKTLIATFFMYVTCWTMLKIMPTSDGKLMIKFIRLLIPLTTALTAFFIVSFLLKSEELRYLYASFRRKKE</sequence>
<feature type="transmembrane region" description="Helical" evidence="10">
    <location>
        <begin position="58"/>
        <end position="76"/>
    </location>
</feature>
<keyword evidence="10 11" id="KW-0813">Transport</keyword>
<dbReference type="PANTHER" id="PTHR47019">
    <property type="entry name" value="LIPID II FLIPPASE MURJ"/>
    <property type="match status" value="1"/>
</dbReference>
<keyword evidence="6 10" id="KW-1133">Transmembrane helix</keyword>
<comment type="similarity">
    <text evidence="9 10 11">Belongs to the MurJ/MviN family.</text>
</comment>
<protein>
    <recommendedName>
        <fullName evidence="10">Probable lipid II flippase MurJ</fullName>
    </recommendedName>
</protein>
<feature type="transmembrane region" description="Helical" evidence="10">
    <location>
        <begin position="337"/>
        <end position="357"/>
    </location>
</feature>
<dbReference type="GO" id="GO:0009252">
    <property type="term" value="P:peptidoglycan biosynthetic process"/>
    <property type="evidence" value="ECO:0007669"/>
    <property type="project" value="UniProtKB-UniRule"/>
</dbReference>
<dbReference type="GO" id="GO:0034204">
    <property type="term" value="P:lipid translocation"/>
    <property type="evidence" value="ECO:0007669"/>
    <property type="project" value="TreeGrafter"/>
</dbReference>
<dbReference type="PANTHER" id="PTHR47019:SF1">
    <property type="entry name" value="LIPID II FLIPPASE MURJ"/>
    <property type="match status" value="1"/>
</dbReference>
<comment type="pathway">
    <text evidence="10">Cell wall biogenesis; peptidoglycan biosynthesis.</text>
</comment>
<feature type="transmembrane region" description="Helical" evidence="10">
    <location>
        <begin position="434"/>
        <end position="453"/>
    </location>
</feature>
<dbReference type="GO" id="GO:0008360">
    <property type="term" value="P:regulation of cell shape"/>
    <property type="evidence" value="ECO:0007669"/>
    <property type="project" value="UniProtKB-UniRule"/>
</dbReference>
<evidence type="ECO:0000313" key="13">
    <source>
        <dbReference type="Proteomes" id="UP000030652"/>
    </source>
</evidence>
<dbReference type="PRINTS" id="PR01806">
    <property type="entry name" value="VIRFACTRMVIN"/>
</dbReference>
<evidence type="ECO:0000256" key="11">
    <source>
        <dbReference type="PIRNR" id="PIRNR002869"/>
    </source>
</evidence>
<name>A0A0B0EH30_9BACT</name>
<evidence type="ECO:0000256" key="6">
    <source>
        <dbReference type="ARBA" id="ARBA00022989"/>
    </source>
</evidence>
<evidence type="ECO:0000256" key="1">
    <source>
        <dbReference type="ARBA" id="ARBA00004651"/>
    </source>
</evidence>
<dbReference type="InterPro" id="IPR051050">
    <property type="entry name" value="Lipid_II_flippase_MurJ/MviN"/>
</dbReference>
<feature type="transmembrane region" description="Helical" evidence="10">
    <location>
        <begin position="501"/>
        <end position="522"/>
    </location>
</feature>
<reference evidence="12 13" key="1">
    <citation type="submission" date="2014-10" db="EMBL/GenBank/DDBJ databases">
        <title>Draft genome of anammox bacterium scalindua brodae, obtained using differential coverage binning of sequence data from two enrichment reactors.</title>
        <authorList>
            <person name="Speth D.R."/>
            <person name="Russ L."/>
            <person name="Kartal B."/>
            <person name="Op den Camp H.J."/>
            <person name="Dutilh B.E."/>
            <person name="Jetten M.S."/>
        </authorList>
    </citation>
    <scope>NUCLEOTIDE SEQUENCE [LARGE SCALE GENOMIC DNA]</scope>
    <source>
        <strain evidence="12">RU1</strain>
    </source>
</reference>
<keyword evidence="10 11" id="KW-0961">Cell wall biogenesis/degradation</keyword>
<evidence type="ECO:0000256" key="4">
    <source>
        <dbReference type="ARBA" id="ARBA00022960"/>
    </source>
</evidence>
<accession>A0A0B0EH30</accession>
<evidence type="ECO:0000256" key="9">
    <source>
        <dbReference type="ARBA" id="ARBA00061532"/>
    </source>
</evidence>
<dbReference type="PATRIC" id="fig|237368.3.peg.2096"/>
<organism evidence="12 13">
    <name type="scientific">Candidatus Scalindua brodae</name>
    <dbReference type="NCBI Taxonomy" id="237368"/>
    <lineage>
        <taxon>Bacteria</taxon>
        <taxon>Pseudomonadati</taxon>
        <taxon>Planctomycetota</taxon>
        <taxon>Candidatus Brocadiia</taxon>
        <taxon>Candidatus Brocadiales</taxon>
        <taxon>Candidatus Scalinduaceae</taxon>
        <taxon>Candidatus Scalindua</taxon>
    </lineage>
</organism>
<dbReference type="CDD" id="cd13123">
    <property type="entry name" value="MATE_MurJ_like"/>
    <property type="match status" value="1"/>
</dbReference>
<proteinExistence type="inferred from homology"/>
<keyword evidence="7 10" id="KW-0472">Membrane</keyword>
<comment type="subcellular location">
    <subcellularLocation>
        <location evidence="1 10">Cell membrane</location>
        <topology evidence="1 10">Multi-pass membrane protein</topology>
    </subcellularLocation>
</comment>
<evidence type="ECO:0000256" key="8">
    <source>
        <dbReference type="ARBA" id="ARBA00060041"/>
    </source>
</evidence>
<feature type="transmembrane region" description="Helical" evidence="10">
    <location>
        <begin position="232"/>
        <end position="261"/>
    </location>
</feature>
<dbReference type="GO" id="GO:0071555">
    <property type="term" value="P:cell wall organization"/>
    <property type="evidence" value="ECO:0007669"/>
    <property type="project" value="UniProtKB-UniRule"/>
</dbReference>
<evidence type="ECO:0000256" key="7">
    <source>
        <dbReference type="ARBA" id="ARBA00023136"/>
    </source>
</evidence>
<feature type="transmembrane region" description="Helical" evidence="10">
    <location>
        <begin position="410"/>
        <end position="428"/>
    </location>
</feature>
<evidence type="ECO:0000313" key="12">
    <source>
        <dbReference type="EMBL" id="KHE92372.1"/>
    </source>
</evidence>
<keyword evidence="5 10" id="KW-0573">Peptidoglycan synthesis</keyword>
<dbReference type="PIRSF" id="PIRSF002869">
    <property type="entry name" value="MviN"/>
    <property type="match status" value="1"/>
</dbReference>
<dbReference type="eggNOG" id="COG0728">
    <property type="taxonomic scope" value="Bacteria"/>
</dbReference>
<keyword evidence="4 10" id="KW-0133">Cell shape</keyword>
<feature type="transmembrane region" description="Helical" evidence="10">
    <location>
        <begin position="465"/>
        <end position="489"/>
    </location>
</feature>
<dbReference type="GO" id="GO:0015648">
    <property type="term" value="F:lipid-linked peptidoglycan transporter activity"/>
    <property type="evidence" value="ECO:0007669"/>
    <property type="project" value="UniProtKB-UniRule"/>
</dbReference>
<dbReference type="HAMAP" id="MF_02078">
    <property type="entry name" value="MurJ_MviN"/>
    <property type="match status" value="1"/>
</dbReference>
<dbReference type="UniPathway" id="UPA00219"/>
<dbReference type="EMBL" id="JRYO01000135">
    <property type="protein sequence ID" value="KHE92372.1"/>
    <property type="molecule type" value="Genomic_DNA"/>
</dbReference>
<feature type="transmembrane region" description="Helical" evidence="10">
    <location>
        <begin position="296"/>
        <end position="316"/>
    </location>
</feature>
<dbReference type="NCBIfam" id="TIGR01695">
    <property type="entry name" value="murJ_mviN"/>
    <property type="match status" value="1"/>
</dbReference>
<comment type="function">
    <text evidence="8 10 11">Involved in peptidoglycan biosynthesis. Transports lipid-linked peptidoglycan precursors from the inner to the outer leaflet of the cytoplasmic membrane.</text>
</comment>